<name>A0A835YRT3_9STRA</name>
<feature type="transmembrane region" description="Helical" evidence="1">
    <location>
        <begin position="87"/>
        <end position="106"/>
    </location>
</feature>
<keyword evidence="1" id="KW-0812">Transmembrane</keyword>
<feature type="transmembrane region" description="Helical" evidence="1">
    <location>
        <begin position="301"/>
        <end position="318"/>
    </location>
</feature>
<protein>
    <submittedName>
        <fullName evidence="2">Uncharacterized protein</fullName>
    </submittedName>
</protein>
<dbReference type="OrthoDB" id="202590at2759"/>
<evidence type="ECO:0000313" key="3">
    <source>
        <dbReference type="Proteomes" id="UP000664859"/>
    </source>
</evidence>
<dbReference type="EMBL" id="JAFCMP010000390">
    <property type="protein sequence ID" value="KAG5180406.1"/>
    <property type="molecule type" value="Genomic_DNA"/>
</dbReference>
<accession>A0A835YRT3</accession>
<keyword evidence="1" id="KW-0472">Membrane</keyword>
<gene>
    <name evidence="2" type="ORF">JKP88DRAFT_349517</name>
</gene>
<keyword evidence="1" id="KW-1133">Transmembrane helix</keyword>
<feature type="transmembrane region" description="Helical" evidence="1">
    <location>
        <begin position="240"/>
        <end position="258"/>
    </location>
</feature>
<dbReference type="AlphaFoldDB" id="A0A835YRT3"/>
<proteinExistence type="predicted"/>
<feature type="transmembrane region" description="Helical" evidence="1">
    <location>
        <begin position="126"/>
        <end position="144"/>
    </location>
</feature>
<evidence type="ECO:0000256" key="1">
    <source>
        <dbReference type="SAM" id="Phobius"/>
    </source>
</evidence>
<feature type="transmembrane region" description="Helical" evidence="1">
    <location>
        <begin position="156"/>
        <end position="173"/>
    </location>
</feature>
<feature type="transmembrane region" description="Helical" evidence="1">
    <location>
        <begin position="185"/>
        <end position="206"/>
    </location>
</feature>
<keyword evidence="3" id="KW-1185">Reference proteome</keyword>
<organism evidence="2 3">
    <name type="scientific">Tribonema minus</name>
    <dbReference type="NCBI Taxonomy" id="303371"/>
    <lineage>
        <taxon>Eukaryota</taxon>
        <taxon>Sar</taxon>
        <taxon>Stramenopiles</taxon>
        <taxon>Ochrophyta</taxon>
        <taxon>PX clade</taxon>
        <taxon>Xanthophyceae</taxon>
        <taxon>Tribonematales</taxon>
        <taxon>Tribonemataceae</taxon>
        <taxon>Tribonema</taxon>
    </lineage>
</organism>
<feature type="transmembrane region" description="Helical" evidence="1">
    <location>
        <begin position="270"/>
        <end position="289"/>
    </location>
</feature>
<sequence length="339" mass="36467">MVAREEGSGGMGSRPARSELFAGSAVSELEGVAVEEEQELMSALADDLLLQPEATAVAAVAIPAAPGTSKRNWWGLMKQRMWTKMDFLHLHAISGVAFSGVGTLWIMKYLYDAAQGAPMQAAPDALSLGLLTVGAINCFSCLPMTSNPNQAGGFKFLGVGMTLNSIWQAWWVSGTYPAGLASVDPWLAGAFLIAIVSGIVDSEVALSRELGIMQSRRVQPTDVEVNETVINHRAASYPNLLHIPVLYNILAGGQPWLARVSERWPAEPMMLYHACFAIAVANSIVFLCATLKDRKLMTLRAWLYVQLIVLAPLVTTAIDLHAAPGQLSIDPTQVYAGFI</sequence>
<dbReference type="Proteomes" id="UP000664859">
    <property type="component" value="Unassembled WGS sequence"/>
</dbReference>
<reference evidence="2" key="1">
    <citation type="submission" date="2021-02" db="EMBL/GenBank/DDBJ databases">
        <title>First Annotated Genome of the Yellow-green Alga Tribonema minus.</title>
        <authorList>
            <person name="Mahan K.M."/>
        </authorList>
    </citation>
    <scope>NUCLEOTIDE SEQUENCE</scope>
    <source>
        <strain evidence="2">UTEX B ZZ1240</strain>
    </source>
</reference>
<comment type="caution">
    <text evidence="2">The sequence shown here is derived from an EMBL/GenBank/DDBJ whole genome shotgun (WGS) entry which is preliminary data.</text>
</comment>
<evidence type="ECO:0000313" key="2">
    <source>
        <dbReference type="EMBL" id="KAG5180406.1"/>
    </source>
</evidence>